<accession>A0ABX6TB57</accession>
<keyword evidence="3" id="KW-1185">Reference proteome</keyword>
<evidence type="ECO:0000313" key="2">
    <source>
        <dbReference type="EMBL" id="QNP46910.1"/>
    </source>
</evidence>
<dbReference type="InterPro" id="IPR036291">
    <property type="entry name" value="NAD(P)-bd_dom_sf"/>
</dbReference>
<evidence type="ECO:0000313" key="3">
    <source>
        <dbReference type="Proteomes" id="UP000516105"/>
    </source>
</evidence>
<dbReference type="EMBL" id="CP060782">
    <property type="protein sequence ID" value="QNP46910.1"/>
    <property type="molecule type" value="Genomic_DNA"/>
</dbReference>
<dbReference type="Pfam" id="PF13561">
    <property type="entry name" value="adh_short_C2"/>
    <property type="match status" value="1"/>
</dbReference>
<dbReference type="Gene3D" id="3.40.50.720">
    <property type="entry name" value="NAD(P)-binding Rossmann-like Domain"/>
    <property type="match status" value="1"/>
</dbReference>
<gene>
    <name evidence="2" type="ORF">H9L14_04615</name>
</gene>
<dbReference type="Proteomes" id="UP000516105">
    <property type="component" value="Chromosome"/>
</dbReference>
<proteinExistence type="inferred from homology"/>
<comment type="similarity">
    <text evidence="1">Belongs to the short-chain dehydrogenases/reductases (SDR) family.</text>
</comment>
<name>A0ABX6TB57_9SPHN</name>
<evidence type="ECO:0000256" key="1">
    <source>
        <dbReference type="ARBA" id="ARBA00006484"/>
    </source>
</evidence>
<organism evidence="2 3">
    <name type="scientific">Sphingomonas sediminicola</name>
    <dbReference type="NCBI Taxonomy" id="386874"/>
    <lineage>
        <taxon>Bacteria</taxon>
        <taxon>Pseudomonadati</taxon>
        <taxon>Pseudomonadota</taxon>
        <taxon>Alphaproteobacteria</taxon>
        <taxon>Sphingomonadales</taxon>
        <taxon>Sphingomonadaceae</taxon>
        <taxon>Sphingomonas</taxon>
    </lineage>
</organism>
<reference evidence="2 3" key="1">
    <citation type="submission" date="2020-08" db="EMBL/GenBank/DDBJ databases">
        <title>Genome sequence of Sphingomonas sediminicola KACC 15039T.</title>
        <authorList>
            <person name="Hyun D.-W."/>
            <person name="Bae J.-W."/>
        </authorList>
    </citation>
    <scope>NUCLEOTIDE SEQUENCE [LARGE SCALE GENOMIC DNA]</scope>
    <source>
        <strain evidence="2 3">KACC 15039</strain>
    </source>
</reference>
<dbReference type="PRINTS" id="PR00081">
    <property type="entry name" value="GDHRDH"/>
</dbReference>
<dbReference type="PANTHER" id="PTHR42879">
    <property type="entry name" value="3-OXOACYL-(ACYL-CARRIER-PROTEIN) REDUCTASE"/>
    <property type="match status" value="1"/>
</dbReference>
<dbReference type="InterPro" id="IPR002347">
    <property type="entry name" value="SDR_fam"/>
</dbReference>
<dbReference type="PANTHER" id="PTHR42879:SF2">
    <property type="entry name" value="3-OXOACYL-[ACYL-CARRIER-PROTEIN] REDUCTASE FABG"/>
    <property type="match status" value="1"/>
</dbReference>
<protein>
    <submittedName>
        <fullName evidence="2">SDR family oxidoreductase</fullName>
    </submittedName>
</protein>
<dbReference type="SUPFAM" id="SSF51735">
    <property type="entry name" value="NAD(P)-binding Rossmann-fold domains"/>
    <property type="match status" value="1"/>
</dbReference>
<dbReference type="InterPro" id="IPR050259">
    <property type="entry name" value="SDR"/>
</dbReference>
<sequence length="106" mass="11476">MRWPLHREQARRRGLVKTAALELGSSNVRVNAVAPGPIDNRMTHSLADQLSPGDEKGFRSFVEEKIPMGRYGTNEEIAHLIAFLASDAATYCSGGLYLADGGYVAG</sequence>